<comment type="caution">
    <text evidence="2">The sequence shown here is derived from an EMBL/GenBank/DDBJ whole genome shotgun (WGS) entry which is preliminary data.</text>
</comment>
<dbReference type="Proteomes" id="UP000018211">
    <property type="component" value="Unassembled WGS sequence"/>
</dbReference>
<gene>
    <name evidence="2" type="ORF">VIBNISOn1_1050047</name>
</gene>
<dbReference type="InterPro" id="IPR046025">
    <property type="entry name" value="DUF5983"/>
</dbReference>
<name>A0AAV2VI62_9VIBR</name>
<evidence type="ECO:0000259" key="1">
    <source>
        <dbReference type="Pfam" id="PF19419"/>
    </source>
</evidence>
<evidence type="ECO:0000313" key="2">
    <source>
        <dbReference type="EMBL" id="CCO44221.1"/>
    </source>
</evidence>
<evidence type="ECO:0000313" key="3">
    <source>
        <dbReference type="Proteomes" id="UP000018211"/>
    </source>
</evidence>
<organism evidence="2 3">
    <name type="scientific">Vibrio nigripulchritudo SOn1</name>
    <dbReference type="NCBI Taxonomy" id="1238450"/>
    <lineage>
        <taxon>Bacteria</taxon>
        <taxon>Pseudomonadati</taxon>
        <taxon>Pseudomonadota</taxon>
        <taxon>Gammaproteobacteria</taxon>
        <taxon>Vibrionales</taxon>
        <taxon>Vibrionaceae</taxon>
        <taxon>Vibrio</taxon>
    </lineage>
</organism>
<dbReference type="Pfam" id="PF19419">
    <property type="entry name" value="DUF5983"/>
    <property type="match status" value="1"/>
</dbReference>
<proteinExistence type="predicted"/>
<reference evidence="2 3" key="1">
    <citation type="journal article" date="2013" name="ISME J.">
        <title>Comparative genomics of pathogenic lineages of Vibrio nigripulchritudo identifies virulence-associated traits.</title>
        <authorList>
            <person name="Goudenege D."/>
            <person name="Labreuche Y."/>
            <person name="Krin E."/>
            <person name="Ansquer D."/>
            <person name="Mangenot S."/>
            <person name="Calteau A."/>
            <person name="Medigue C."/>
            <person name="Mazel D."/>
            <person name="Polz M.F."/>
            <person name="Le Roux F."/>
        </authorList>
    </citation>
    <scope>NUCLEOTIDE SEQUENCE [LARGE SCALE GENOMIC DNA]</scope>
    <source>
        <strain evidence="2 3">SOn1</strain>
    </source>
</reference>
<protein>
    <recommendedName>
        <fullName evidence="1">DUF5983 domain-containing protein</fullName>
    </recommendedName>
</protein>
<dbReference type="AlphaFoldDB" id="A0AAV2VI62"/>
<accession>A0AAV2VI62</accession>
<dbReference type="EMBL" id="CAOF01000008">
    <property type="protein sequence ID" value="CCO44221.1"/>
    <property type="molecule type" value="Genomic_DNA"/>
</dbReference>
<feature type="domain" description="DUF5983" evidence="1">
    <location>
        <begin position="18"/>
        <end position="102"/>
    </location>
</feature>
<sequence>MNVMTPVFTEQYRTACACTSNITQEDTKALDSMLMQDCSMVARRPTGYFIKLYEHDDDSSNYYPAFSDALNLILRVAAEQGFRCIELDCAANEVNNAVCFDW</sequence>